<comment type="similarity">
    <text evidence="2">Belongs to the membrane fusion protein (MFP) (TC 8.A.1) family.</text>
</comment>
<dbReference type="OrthoDB" id="9772050at2"/>
<dbReference type="Pfam" id="PF25917">
    <property type="entry name" value="BSH_RND"/>
    <property type="match status" value="1"/>
</dbReference>
<dbReference type="InterPro" id="IPR058626">
    <property type="entry name" value="MdtA-like_b-barrel"/>
</dbReference>
<dbReference type="SUPFAM" id="SSF111369">
    <property type="entry name" value="HlyD-like secretion proteins"/>
    <property type="match status" value="1"/>
</dbReference>
<comment type="subcellular location">
    <subcellularLocation>
        <location evidence="1">Cell membrane</location>
    </subcellularLocation>
</comment>
<dbReference type="Gene3D" id="2.40.30.170">
    <property type="match status" value="1"/>
</dbReference>
<accession>A0A2Z5G9J7</accession>
<name>A0A2Z5G9J7_9BACT</name>
<dbReference type="GO" id="GO:0015562">
    <property type="term" value="F:efflux transmembrane transporter activity"/>
    <property type="evidence" value="ECO:0007669"/>
    <property type="project" value="TreeGrafter"/>
</dbReference>
<protein>
    <submittedName>
        <fullName evidence="6">Putative Co/Zn/Cd efflux system membrane fusion protein</fullName>
    </submittedName>
</protein>
<evidence type="ECO:0000313" key="6">
    <source>
        <dbReference type="EMBL" id="AXC15923.1"/>
    </source>
</evidence>
<gene>
    <name evidence="6" type="ORF">ACPOL_6711</name>
</gene>
<dbReference type="InterPro" id="IPR058625">
    <property type="entry name" value="MdtA-like_BSH"/>
</dbReference>
<dbReference type="Gene3D" id="2.40.50.100">
    <property type="match status" value="1"/>
</dbReference>
<dbReference type="InterPro" id="IPR006143">
    <property type="entry name" value="RND_pump_MFP"/>
</dbReference>
<dbReference type="KEGG" id="abas:ACPOL_6711"/>
<proteinExistence type="inferred from homology"/>
<evidence type="ECO:0000256" key="3">
    <source>
        <dbReference type="SAM" id="Coils"/>
    </source>
</evidence>
<organism evidence="6 7">
    <name type="scientific">Acidisarcina polymorpha</name>
    <dbReference type="NCBI Taxonomy" id="2211140"/>
    <lineage>
        <taxon>Bacteria</taxon>
        <taxon>Pseudomonadati</taxon>
        <taxon>Acidobacteriota</taxon>
        <taxon>Terriglobia</taxon>
        <taxon>Terriglobales</taxon>
        <taxon>Acidobacteriaceae</taxon>
        <taxon>Acidisarcina</taxon>
    </lineage>
</organism>
<dbReference type="Pfam" id="PF25944">
    <property type="entry name" value="Beta-barrel_RND"/>
    <property type="match status" value="1"/>
</dbReference>
<evidence type="ECO:0000256" key="2">
    <source>
        <dbReference type="ARBA" id="ARBA00009477"/>
    </source>
</evidence>
<feature type="coiled-coil region" evidence="3">
    <location>
        <begin position="99"/>
        <end position="126"/>
    </location>
</feature>
<feature type="domain" description="Multidrug resistance protein MdtA-like barrel-sandwich hybrid" evidence="4">
    <location>
        <begin position="68"/>
        <end position="234"/>
    </location>
</feature>
<keyword evidence="3" id="KW-0175">Coiled coil</keyword>
<reference evidence="6 7" key="1">
    <citation type="journal article" date="2018" name="Front. Microbiol.">
        <title>Hydrolytic Capabilities as a Key to Environmental Success: Chitinolytic and Cellulolytic Acidobacteria From Acidic Sub-arctic Soils and Boreal Peatlands.</title>
        <authorList>
            <person name="Belova S.E."/>
            <person name="Ravin N.V."/>
            <person name="Pankratov T.A."/>
            <person name="Rakitin A.L."/>
            <person name="Ivanova A.A."/>
            <person name="Beletsky A.V."/>
            <person name="Mardanov A.V."/>
            <person name="Sinninghe Damste J.S."/>
            <person name="Dedysh S.N."/>
        </authorList>
    </citation>
    <scope>NUCLEOTIDE SEQUENCE [LARGE SCALE GENOMIC DNA]</scope>
    <source>
        <strain evidence="6 7">SBC82</strain>
    </source>
</reference>
<feature type="domain" description="Multidrug resistance protein MdtA-like beta-barrel" evidence="5">
    <location>
        <begin position="241"/>
        <end position="325"/>
    </location>
</feature>
<evidence type="ECO:0000256" key="1">
    <source>
        <dbReference type="ARBA" id="ARBA00004236"/>
    </source>
</evidence>
<dbReference type="Gene3D" id="1.10.287.470">
    <property type="entry name" value="Helix hairpin bin"/>
    <property type="match status" value="1"/>
</dbReference>
<evidence type="ECO:0000313" key="7">
    <source>
        <dbReference type="Proteomes" id="UP000253606"/>
    </source>
</evidence>
<dbReference type="Gene3D" id="2.40.420.20">
    <property type="match status" value="1"/>
</dbReference>
<dbReference type="AlphaFoldDB" id="A0A2Z5G9J7"/>
<dbReference type="NCBIfam" id="TIGR01730">
    <property type="entry name" value="RND_mfp"/>
    <property type="match status" value="1"/>
</dbReference>
<dbReference type="GO" id="GO:1990281">
    <property type="term" value="C:efflux pump complex"/>
    <property type="evidence" value="ECO:0007669"/>
    <property type="project" value="TreeGrafter"/>
</dbReference>
<dbReference type="Proteomes" id="UP000253606">
    <property type="component" value="Chromosome"/>
</dbReference>
<evidence type="ECO:0000259" key="5">
    <source>
        <dbReference type="Pfam" id="PF25944"/>
    </source>
</evidence>
<dbReference type="EMBL" id="CP030840">
    <property type="protein sequence ID" value="AXC15923.1"/>
    <property type="molecule type" value="Genomic_DNA"/>
</dbReference>
<evidence type="ECO:0000259" key="4">
    <source>
        <dbReference type="Pfam" id="PF25917"/>
    </source>
</evidence>
<dbReference type="PANTHER" id="PTHR30469:SF36">
    <property type="entry name" value="BLL3903 PROTEIN"/>
    <property type="match status" value="1"/>
</dbReference>
<keyword evidence="7" id="KW-1185">Reference proteome</keyword>
<sequence length="420" mass="44313">MKHHGILSLLKYVLFGAPLCLPLTSCTRVAAKAKPAATEAVPVRAVRAVSEDVPVDIAAVGNVEAMERVEVKSRVPGQINLVAFVEGQNVTKGQLLFTIDRETLERQTLEEQANFERDAAMEEQARAVVARDTAAEKQSHSEADVARRLGTLGVISGQRVDQLVTASETAGAAQRADQAAVEAAAGTIRADRARLAETQLQLHFTDVVAPISGRAGAVTVKTGNMVRDNDTTLVTLLQLAPIYVTFGIPEQSLPEVRRLNAAGQLTVNASLDAAAGSAAGMEGHLAFIDNTVDATTGTIRLKAVFLNADNALWPGEYINVRFRLGVEAGRTVVPESSIQDGLDGKYVWLVKSGKASIAPVTVLRTYRPTTGPEEAIIGGGIKPGDVVVTEGQLRLTAGATVTLLDASHSQPPASKPTVTP</sequence>
<dbReference type="PANTHER" id="PTHR30469">
    <property type="entry name" value="MULTIDRUG RESISTANCE PROTEIN MDTA"/>
    <property type="match status" value="1"/>
</dbReference>